<protein>
    <submittedName>
        <fullName evidence="3">Type 1 glutamine amidotransferase</fullName>
    </submittedName>
</protein>
<dbReference type="NCBIfam" id="TIGR01382">
    <property type="entry name" value="PfpI"/>
    <property type="match status" value="1"/>
</dbReference>
<dbReference type="SUPFAM" id="SSF52317">
    <property type="entry name" value="Class I glutamine amidotransferase-like"/>
    <property type="match status" value="1"/>
</dbReference>
<dbReference type="InterPro" id="IPR029062">
    <property type="entry name" value="Class_I_gatase-like"/>
</dbReference>
<dbReference type="EMBL" id="JAHCMY010000003">
    <property type="protein sequence ID" value="MBS9523970.1"/>
    <property type="molecule type" value="Genomic_DNA"/>
</dbReference>
<comment type="similarity">
    <text evidence="1">Belongs to the peptidase C56 family.</text>
</comment>
<dbReference type="AlphaFoldDB" id="A0AAP2G3Y7"/>
<evidence type="ECO:0000313" key="3">
    <source>
        <dbReference type="EMBL" id="MBS9523970.1"/>
    </source>
</evidence>
<name>A0AAP2G3Y7_9BACT</name>
<evidence type="ECO:0000256" key="1">
    <source>
        <dbReference type="ARBA" id="ARBA00008542"/>
    </source>
</evidence>
<dbReference type="RefSeq" id="WP_213944837.1">
    <property type="nucleotide sequence ID" value="NZ_JAHBGI010000005.1"/>
</dbReference>
<dbReference type="PANTHER" id="PTHR42733">
    <property type="entry name" value="DJ-1 PROTEIN"/>
    <property type="match status" value="1"/>
</dbReference>
<dbReference type="Gene3D" id="3.40.50.880">
    <property type="match status" value="1"/>
</dbReference>
<sequence length="186" mass="20384">MSNLQGKKVAILTETGFEESELLSPKEALEKEGATVHVISPAKEIKGWKDGNWSKEVKIDLALDNANANDYHALVVPGGVINPDKLRMNEKAVSFMKAFFEKGKPVAAICHGPQALIETGALEGREMTSWPSIKTDLKNAGVNWVDEECVCDSGLVTSRKPDDLPAFNKKLIEEIKEGVHEDQKTV</sequence>
<proteinExistence type="inferred from homology"/>
<dbReference type="Proteomes" id="UP001319104">
    <property type="component" value="Unassembled WGS sequence"/>
</dbReference>
<feature type="domain" description="DJ-1/PfpI" evidence="2">
    <location>
        <begin position="7"/>
        <end position="174"/>
    </location>
</feature>
<comment type="caution">
    <text evidence="3">The sequence shown here is derived from an EMBL/GenBank/DDBJ whole genome shotgun (WGS) entry which is preliminary data.</text>
</comment>
<evidence type="ECO:0000259" key="2">
    <source>
        <dbReference type="Pfam" id="PF01965"/>
    </source>
</evidence>
<keyword evidence="3" id="KW-0315">Glutamine amidotransferase</keyword>
<accession>A0AAP2G3Y7</accession>
<dbReference type="InterPro" id="IPR006286">
    <property type="entry name" value="C56_PfpI-like"/>
</dbReference>
<organism evidence="3 4">
    <name type="scientific">Litoribacter ruber</name>
    <dbReference type="NCBI Taxonomy" id="702568"/>
    <lineage>
        <taxon>Bacteria</taxon>
        <taxon>Pseudomonadati</taxon>
        <taxon>Bacteroidota</taxon>
        <taxon>Cytophagia</taxon>
        <taxon>Cytophagales</taxon>
        <taxon>Cyclobacteriaceae</taxon>
        <taxon>Litoribacter</taxon>
    </lineage>
</organism>
<keyword evidence="4" id="KW-1185">Reference proteome</keyword>
<reference evidence="3 4" key="1">
    <citation type="submission" date="2021-05" db="EMBL/GenBank/DDBJ databases">
        <authorList>
            <person name="Zhang Z.D."/>
            <person name="Osman G."/>
        </authorList>
    </citation>
    <scope>NUCLEOTIDE SEQUENCE [LARGE SCALE GENOMIC DNA]</scope>
    <source>
        <strain evidence="3 4">KCTC 32217</strain>
    </source>
</reference>
<evidence type="ECO:0000313" key="4">
    <source>
        <dbReference type="Proteomes" id="UP001319104"/>
    </source>
</evidence>
<dbReference type="PANTHER" id="PTHR42733:SF12">
    <property type="entry name" value="PROTEINASE"/>
    <property type="match status" value="1"/>
</dbReference>
<dbReference type="Pfam" id="PF01965">
    <property type="entry name" value="DJ-1_PfpI"/>
    <property type="match status" value="1"/>
</dbReference>
<dbReference type="PROSITE" id="PS51276">
    <property type="entry name" value="PEPTIDASE_C56_PFPI"/>
    <property type="match status" value="1"/>
</dbReference>
<dbReference type="InterPro" id="IPR002818">
    <property type="entry name" value="DJ-1/PfpI"/>
</dbReference>
<dbReference type="CDD" id="cd03134">
    <property type="entry name" value="GATase1_PfpI_like"/>
    <property type="match status" value="1"/>
</dbReference>
<gene>
    <name evidence="3" type="ORF">KI659_08075</name>
</gene>